<organism evidence="1">
    <name type="scientific">mine drainage metagenome</name>
    <dbReference type="NCBI Taxonomy" id="410659"/>
    <lineage>
        <taxon>unclassified sequences</taxon>
        <taxon>metagenomes</taxon>
        <taxon>ecological metagenomes</taxon>
    </lineage>
</organism>
<protein>
    <submittedName>
        <fullName evidence="1">Uncharacterized protein</fullName>
    </submittedName>
</protein>
<gene>
    <name evidence="1" type="ORF">GALL_548950</name>
</gene>
<reference evidence="1" key="1">
    <citation type="submission" date="2016-10" db="EMBL/GenBank/DDBJ databases">
        <title>Sequence of Gallionella enrichment culture.</title>
        <authorList>
            <person name="Poehlein A."/>
            <person name="Muehling M."/>
            <person name="Daniel R."/>
        </authorList>
    </citation>
    <scope>NUCLEOTIDE SEQUENCE</scope>
</reference>
<evidence type="ECO:0000313" key="1">
    <source>
        <dbReference type="EMBL" id="OIQ63565.1"/>
    </source>
</evidence>
<proteinExistence type="predicted"/>
<sequence>MCCSSGWCSTARIRSDKAASTAAISAPCCGSAAGSTKGLTTSRTSASMTVGSCGLGRSAIGLPSRRDRSSSEASAAGAALLARSPACVAETLIWPPARSSAAAVAKVAGWLRRWRRPATAFRAMFPMRLSTASWASRRWARSARASCIATAPGAVSAWIFRCSRPWRAS</sequence>
<accession>A0A1J5PJ23</accession>
<comment type="caution">
    <text evidence="1">The sequence shown here is derived from an EMBL/GenBank/DDBJ whole genome shotgun (WGS) entry which is preliminary data.</text>
</comment>
<name>A0A1J5PJ23_9ZZZZ</name>
<dbReference type="EMBL" id="MLJW01008897">
    <property type="protein sequence ID" value="OIQ63565.1"/>
    <property type="molecule type" value="Genomic_DNA"/>
</dbReference>
<dbReference type="AlphaFoldDB" id="A0A1J5PJ23"/>